<dbReference type="OrthoDB" id="9814116at2"/>
<protein>
    <recommendedName>
        <fullName evidence="4">Superinfection immunity protein</fullName>
    </recommendedName>
</protein>
<evidence type="ECO:0000313" key="3">
    <source>
        <dbReference type="Proteomes" id="UP000254841"/>
    </source>
</evidence>
<evidence type="ECO:0008006" key="4">
    <source>
        <dbReference type="Google" id="ProtNLM"/>
    </source>
</evidence>
<proteinExistence type="predicted"/>
<dbReference type="EMBL" id="UGHV01000001">
    <property type="protein sequence ID" value="STO96663.1"/>
    <property type="molecule type" value="Genomic_DNA"/>
</dbReference>
<name>A0A377J4E0_9HELI</name>
<keyword evidence="1" id="KW-0812">Transmembrane</keyword>
<keyword evidence="1" id="KW-0472">Membrane</keyword>
<feature type="transmembrane region" description="Helical" evidence="1">
    <location>
        <begin position="22"/>
        <end position="48"/>
    </location>
</feature>
<gene>
    <name evidence="2" type="ORF">NCTC12410_00478</name>
</gene>
<organism evidence="2 3">
    <name type="scientific">Helicobacter canis</name>
    <dbReference type="NCBI Taxonomy" id="29419"/>
    <lineage>
        <taxon>Bacteria</taxon>
        <taxon>Pseudomonadati</taxon>
        <taxon>Campylobacterota</taxon>
        <taxon>Epsilonproteobacteria</taxon>
        <taxon>Campylobacterales</taxon>
        <taxon>Helicobacteraceae</taxon>
        <taxon>Helicobacter</taxon>
    </lineage>
</organism>
<dbReference type="RefSeq" id="WP_115010981.1">
    <property type="nucleotide sequence ID" value="NZ_UGHV01000001.1"/>
</dbReference>
<dbReference type="InterPro" id="IPR016410">
    <property type="entry name" value="Phage_imm"/>
</dbReference>
<dbReference type="AlphaFoldDB" id="A0A377J4E0"/>
<accession>A0A377J4E0</accession>
<evidence type="ECO:0000313" key="2">
    <source>
        <dbReference type="EMBL" id="STO96663.1"/>
    </source>
</evidence>
<keyword evidence="1" id="KW-1133">Transmembrane helix</keyword>
<evidence type="ECO:0000256" key="1">
    <source>
        <dbReference type="SAM" id="Phobius"/>
    </source>
</evidence>
<dbReference type="Proteomes" id="UP000254841">
    <property type="component" value="Unassembled WGS sequence"/>
</dbReference>
<reference evidence="2 3" key="1">
    <citation type="submission" date="2018-06" db="EMBL/GenBank/DDBJ databases">
        <authorList>
            <consortium name="Pathogen Informatics"/>
            <person name="Doyle S."/>
        </authorList>
    </citation>
    <scope>NUCLEOTIDE SEQUENCE [LARGE SCALE GENOMIC DNA]</scope>
    <source>
        <strain evidence="2 3">NCTC12410</strain>
    </source>
</reference>
<sequence length="82" mass="9708">MFETEQLIIIDGVEILTRGVDYWSLGVFILIFVASIAVYFLPSLIAILRHHRDRFLILIINVFFGWSVLGWFMALIWSFMRR</sequence>
<dbReference type="Pfam" id="PF14373">
    <property type="entry name" value="Imm_superinfect"/>
    <property type="match status" value="1"/>
</dbReference>
<feature type="transmembrane region" description="Helical" evidence="1">
    <location>
        <begin position="55"/>
        <end position="80"/>
    </location>
</feature>